<organism evidence="2 3">
    <name type="scientific">Paramecium sonneborni</name>
    <dbReference type="NCBI Taxonomy" id="65129"/>
    <lineage>
        <taxon>Eukaryota</taxon>
        <taxon>Sar</taxon>
        <taxon>Alveolata</taxon>
        <taxon>Ciliophora</taxon>
        <taxon>Intramacronucleata</taxon>
        <taxon>Oligohymenophorea</taxon>
        <taxon>Peniculida</taxon>
        <taxon>Parameciidae</taxon>
        <taxon>Paramecium</taxon>
    </lineage>
</organism>
<comment type="caution">
    <text evidence="2">The sequence shown here is derived from an EMBL/GenBank/DDBJ whole genome shotgun (WGS) entry which is preliminary data.</text>
</comment>
<dbReference type="EMBL" id="CAJJDN010000099">
    <property type="protein sequence ID" value="CAD8111774.1"/>
    <property type="molecule type" value="Genomic_DNA"/>
</dbReference>
<evidence type="ECO:0000313" key="2">
    <source>
        <dbReference type="EMBL" id="CAD8111774.1"/>
    </source>
</evidence>
<gene>
    <name evidence="2" type="ORF">PSON_ATCC_30995.1.T0990051</name>
</gene>
<keyword evidence="3" id="KW-1185">Reference proteome</keyword>
<reference evidence="2" key="1">
    <citation type="submission" date="2021-01" db="EMBL/GenBank/DDBJ databases">
        <authorList>
            <consortium name="Genoscope - CEA"/>
            <person name="William W."/>
        </authorList>
    </citation>
    <scope>NUCLEOTIDE SEQUENCE</scope>
</reference>
<dbReference type="AlphaFoldDB" id="A0A8S1QA43"/>
<evidence type="ECO:0000313" key="3">
    <source>
        <dbReference type="Proteomes" id="UP000692954"/>
    </source>
</evidence>
<feature type="region of interest" description="Disordered" evidence="1">
    <location>
        <begin position="28"/>
        <end position="47"/>
    </location>
</feature>
<accession>A0A8S1QA43</accession>
<protein>
    <submittedName>
        <fullName evidence="2">Uncharacterized protein</fullName>
    </submittedName>
</protein>
<evidence type="ECO:0000256" key="1">
    <source>
        <dbReference type="SAM" id="MobiDB-lite"/>
    </source>
</evidence>
<name>A0A8S1QA43_9CILI</name>
<dbReference type="OrthoDB" id="118550at2759"/>
<proteinExistence type="predicted"/>
<dbReference type="Proteomes" id="UP000692954">
    <property type="component" value="Unassembled WGS sequence"/>
</dbReference>
<sequence>MKESFVVNLTSYQSDIQDNRDGSEIELSEIKSSQRKNNRSEKNFSQKLCAEQEGNQYQEVIKKKINKEQGQNGIKNQGHWSNGEHQIYVKFLEQHHSTYIQSQQNGKNNKIFKLMSQIIGSRCPSQSHHQKLNPYTVAGQKRNKRNKKRMNIQNDGENYLYQIRKSVIEFNSPIVKQIL</sequence>